<protein>
    <recommendedName>
        <fullName evidence="4">Large ribosomal subunit protein eL32</fullName>
    </recommendedName>
    <alternativeName>
        <fullName evidence="5">50S ribosomal protein L32e</fullName>
    </alternativeName>
</protein>
<evidence type="ECO:0000256" key="5">
    <source>
        <dbReference type="ARBA" id="ARBA00035377"/>
    </source>
</evidence>
<evidence type="ECO:0000256" key="4">
    <source>
        <dbReference type="ARBA" id="ARBA00035229"/>
    </source>
</evidence>
<dbReference type="NCBIfam" id="NF006332">
    <property type="entry name" value="PRK08562.1"/>
    <property type="match status" value="1"/>
</dbReference>
<dbReference type="GO" id="GO:0005840">
    <property type="term" value="C:ribosome"/>
    <property type="evidence" value="ECO:0007669"/>
    <property type="project" value="UniProtKB-KW"/>
</dbReference>
<feature type="compositionally biased region" description="Basic residues" evidence="6">
    <location>
        <begin position="30"/>
        <end position="46"/>
    </location>
</feature>
<dbReference type="RefSeq" id="WP_316966647.1">
    <property type="nucleotide sequence ID" value="NZ_JARFPK010000021.1"/>
</dbReference>
<dbReference type="PANTHER" id="PTHR23413">
    <property type="entry name" value="60S RIBOSOMAL PROTEIN L32 AND DNA-DIRECTED RNA POLYMERASE II, SUBUNIT N"/>
    <property type="match status" value="1"/>
</dbReference>
<dbReference type="SUPFAM" id="SSF52042">
    <property type="entry name" value="Ribosomal protein L32e"/>
    <property type="match status" value="1"/>
</dbReference>
<gene>
    <name evidence="7" type="ORF">P0O15_06945</name>
</gene>
<dbReference type="Pfam" id="PF01655">
    <property type="entry name" value="Ribosomal_L32e"/>
    <property type="match status" value="1"/>
</dbReference>
<dbReference type="InterPro" id="IPR023654">
    <property type="entry name" value="Ribosomal_eL32_arc"/>
</dbReference>
<evidence type="ECO:0000256" key="2">
    <source>
        <dbReference type="ARBA" id="ARBA00022980"/>
    </source>
</evidence>
<keyword evidence="3" id="KW-0687">Ribonucleoprotein</keyword>
<sequence>MTELTSETERLMKVRARQKKKKPEFNRCDSHKKKKLSPSWRRPRGLHNKLRRHIAAKGKVVKAGFGSPRDVKGYHPCGMREVLVKNPDDLLEAEGCAVRIAGTVGMKKRDEIEARAREMNLKVLNPTSGGD</sequence>
<dbReference type="InterPro" id="IPR001515">
    <property type="entry name" value="Ribosomal_eL32"/>
</dbReference>
<feature type="compositionally biased region" description="Basic residues" evidence="6">
    <location>
        <begin position="13"/>
        <end position="22"/>
    </location>
</feature>
<comment type="similarity">
    <text evidence="1">Belongs to the eukaryotic ribosomal protein eL32 family.</text>
</comment>
<organism evidence="7 8">
    <name type="scientific">Candidatus Methanocrinis natronophilus</name>
    <dbReference type="NCBI Taxonomy" id="3033396"/>
    <lineage>
        <taxon>Archaea</taxon>
        <taxon>Methanobacteriati</taxon>
        <taxon>Methanobacteriota</taxon>
        <taxon>Stenosarchaea group</taxon>
        <taxon>Methanomicrobia</taxon>
        <taxon>Methanotrichales</taxon>
        <taxon>Methanotrichaceae</taxon>
        <taxon>Methanocrinis</taxon>
    </lineage>
</organism>
<evidence type="ECO:0000256" key="6">
    <source>
        <dbReference type="SAM" id="MobiDB-lite"/>
    </source>
</evidence>
<evidence type="ECO:0000256" key="1">
    <source>
        <dbReference type="ARBA" id="ARBA00008431"/>
    </source>
</evidence>
<keyword evidence="8" id="KW-1185">Reference proteome</keyword>
<evidence type="ECO:0000313" key="7">
    <source>
        <dbReference type="EMBL" id="MDF0590902.1"/>
    </source>
</evidence>
<feature type="region of interest" description="Disordered" evidence="6">
    <location>
        <begin position="1"/>
        <end position="46"/>
    </location>
</feature>
<dbReference type="SMART" id="SM01393">
    <property type="entry name" value="Ribosomal_L32e"/>
    <property type="match status" value="1"/>
</dbReference>
<evidence type="ECO:0000313" key="8">
    <source>
        <dbReference type="Proteomes" id="UP001220010"/>
    </source>
</evidence>
<evidence type="ECO:0000256" key="3">
    <source>
        <dbReference type="ARBA" id="ARBA00023274"/>
    </source>
</evidence>
<dbReference type="InterPro" id="IPR018263">
    <property type="entry name" value="Ribosomal_eL32_CS"/>
</dbReference>
<dbReference type="PANTHER" id="PTHR23413:SF1">
    <property type="entry name" value="RIBOSOMAL PROTEIN L32"/>
    <property type="match status" value="1"/>
</dbReference>
<dbReference type="Proteomes" id="UP001220010">
    <property type="component" value="Unassembled WGS sequence"/>
</dbReference>
<name>A0ABT5X881_9EURY</name>
<dbReference type="CDD" id="cd00513">
    <property type="entry name" value="Ribosomal_L32_L32e"/>
    <property type="match status" value="1"/>
</dbReference>
<keyword evidence="2 7" id="KW-0689">Ribosomal protein</keyword>
<accession>A0ABT5X881</accession>
<proteinExistence type="inferred from homology"/>
<reference evidence="7 8" key="1">
    <citation type="submission" date="2023-03" db="EMBL/GenBank/DDBJ databases">
        <title>WGS of Methanotrichaceae archaeon Mx.</title>
        <authorList>
            <person name="Sorokin D.Y."/>
            <person name="Merkel A.Y."/>
        </authorList>
    </citation>
    <scope>NUCLEOTIDE SEQUENCE [LARGE SCALE GENOMIC DNA]</scope>
    <source>
        <strain evidence="7 8">Mx</strain>
    </source>
</reference>
<dbReference type="EMBL" id="JARFPK010000021">
    <property type="protein sequence ID" value="MDF0590902.1"/>
    <property type="molecule type" value="Genomic_DNA"/>
</dbReference>
<comment type="caution">
    <text evidence="7">The sequence shown here is derived from an EMBL/GenBank/DDBJ whole genome shotgun (WGS) entry which is preliminary data.</text>
</comment>
<dbReference type="PROSITE" id="PS00580">
    <property type="entry name" value="RIBOSOMAL_L32E"/>
    <property type="match status" value="1"/>
</dbReference>
<dbReference type="InterPro" id="IPR036351">
    <property type="entry name" value="Ribosomal_eL32_sf"/>
</dbReference>